<keyword evidence="2" id="KW-1185">Reference proteome</keyword>
<dbReference type="Gene3D" id="2.30.42.10">
    <property type="match status" value="1"/>
</dbReference>
<gene>
    <name evidence="1" type="ORF">FJU08_20475</name>
</gene>
<evidence type="ECO:0000313" key="1">
    <source>
        <dbReference type="EMBL" id="TPW27383.1"/>
    </source>
</evidence>
<sequence length="409" mass="45207">MKTSSICYFSALTVFFLAIGGSVNPVWSKTYNEIRKIGFEGRFTKGQIGDGTLKLRYIDGKHMLLYGGSSCASRLYYWDRPASSPDVIESFEEMQPNGSWVKSCPSGPRLDITQRSDGAYRLDWYKKGLLVRSAILWEAGTTPPSLEEAHDASADARLRELLGVEPNSPPLAGPKIVRERLGIELLVDEDGVMRVGRIANDSPAGLQTGNIINKVYPRSSEPQCADIDCVTALVAAMPDGELITFRGPVDSNNYEVGDDVGIFPPVIPDTVQWHEVPRDARGQSIFPGTTRFAFLLALRTGLILDQRVTYQAKDMWGKVHEGRGLRIAAVLPDSPAAQAGLHEGQLITEVYNVVNAWSDLDTVRAMTVEYIETKSPTEIRLMIRGREDEVRVPLQLSGQMRDGLPYFGQ</sequence>
<dbReference type="EMBL" id="VHLG01000018">
    <property type="protein sequence ID" value="TPW27383.1"/>
    <property type="molecule type" value="Genomic_DNA"/>
</dbReference>
<dbReference type="Proteomes" id="UP000318801">
    <property type="component" value="Unassembled WGS sequence"/>
</dbReference>
<organism evidence="1 2">
    <name type="scientific">Martelella alba</name>
    <dbReference type="NCBI Taxonomy" id="2590451"/>
    <lineage>
        <taxon>Bacteria</taxon>
        <taxon>Pseudomonadati</taxon>
        <taxon>Pseudomonadota</taxon>
        <taxon>Alphaproteobacteria</taxon>
        <taxon>Hyphomicrobiales</taxon>
        <taxon>Aurantimonadaceae</taxon>
        <taxon>Martelella</taxon>
    </lineage>
</organism>
<reference evidence="1 2" key="1">
    <citation type="submission" date="2019-06" db="EMBL/GenBank/DDBJ databases">
        <authorList>
            <person name="Li M."/>
        </authorList>
    </citation>
    <scope>NUCLEOTIDE SEQUENCE [LARGE SCALE GENOMIC DNA]</scope>
    <source>
        <strain evidence="1 2">BGMRC2036</strain>
    </source>
</reference>
<dbReference type="SUPFAM" id="SSF50156">
    <property type="entry name" value="PDZ domain-like"/>
    <property type="match status" value="1"/>
</dbReference>
<comment type="caution">
    <text evidence="1">The sequence shown here is derived from an EMBL/GenBank/DDBJ whole genome shotgun (WGS) entry which is preliminary data.</text>
</comment>
<dbReference type="RefSeq" id="WP_141150919.1">
    <property type="nucleotide sequence ID" value="NZ_VHLG01000018.1"/>
</dbReference>
<evidence type="ECO:0008006" key="3">
    <source>
        <dbReference type="Google" id="ProtNLM"/>
    </source>
</evidence>
<dbReference type="AlphaFoldDB" id="A0A506TZ61"/>
<protein>
    <recommendedName>
        <fullName evidence="3">PDZ domain-containing protein</fullName>
    </recommendedName>
</protein>
<dbReference type="InterPro" id="IPR036034">
    <property type="entry name" value="PDZ_sf"/>
</dbReference>
<accession>A0A506TZ61</accession>
<name>A0A506TZ61_9HYPH</name>
<proteinExistence type="predicted"/>
<evidence type="ECO:0000313" key="2">
    <source>
        <dbReference type="Proteomes" id="UP000318801"/>
    </source>
</evidence>
<dbReference type="OrthoDB" id="9762302at2"/>